<comment type="caution">
    <text evidence="2">The sequence shown here is derived from an EMBL/GenBank/DDBJ whole genome shotgun (WGS) entry which is preliminary data.</text>
</comment>
<dbReference type="Proteomes" id="UP001193680">
    <property type="component" value="Unassembled WGS sequence"/>
</dbReference>
<keyword evidence="1" id="KW-0472">Membrane</keyword>
<name>A0ABS0BVS8_9GAMM</name>
<reference evidence="2 3" key="1">
    <citation type="submission" date="2020-06" db="EMBL/GenBank/DDBJ databases">
        <authorList>
            <person name="Scott K."/>
        </authorList>
    </citation>
    <scope>NUCLEOTIDE SEQUENCE [LARGE SCALE GENOMIC DNA]</scope>
    <source>
        <strain evidence="2 3">HH1</strain>
    </source>
</reference>
<reference evidence="2 3" key="2">
    <citation type="submission" date="2020-11" db="EMBL/GenBank/DDBJ databases">
        <title>Sulfur oxidizing isolate from Hospital Hole Sinkhole.</title>
        <authorList>
            <person name="Scott K.M."/>
        </authorList>
    </citation>
    <scope>NUCLEOTIDE SEQUENCE [LARGE SCALE GENOMIC DNA]</scope>
    <source>
        <strain evidence="2 3">HH1</strain>
    </source>
</reference>
<dbReference type="SUPFAM" id="SSF52540">
    <property type="entry name" value="P-loop containing nucleoside triphosphate hydrolases"/>
    <property type="match status" value="1"/>
</dbReference>
<dbReference type="Gene3D" id="3.40.50.300">
    <property type="entry name" value="P-loop containing nucleotide triphosphate hydrolases"/>
    <property type="match status" value="1"/>
</dbReference>
<organism evidence="2 3">
    <name type="scientific">Thiomicrorhabdus heinhorstiae</name>
    <dbReference type="NCBI Taxonomy" id="2748010"/>
    <lineage>
        <taxon>Bacteria</taxon>
        <taxon>Pseudomonadati</taxon>
        <taxon>Pseudomonadota</taxon>
        <taxon>Gammaproteobacteria</taxon>
        <taxon>Thiotrichales</taxon>
        <taxon>Piscirickettsiaceae</taxon>
        <taxon>Thiomicrorhabdus</taxon>
    </lineage>
</organism>
<feature type="transmembrane region" description="Helical" evidence="1">
    <location>
        <begin position="233"/>
        <end position="251"/>
    </location>
</feature>
<gene>
    <name evidence="2" type="ORF">H8792_006215</name>
</gene>
<dbReference type="RefSeq" id="WP_185978080.1">
    <property type="nucleotide sequence ID" value="NZ_JACBGI020000009.1"/>
</dbReference>
<dbReference type="EMBL" id="JACBGI020000009">
    <property type="protein sequence ID" value="MBF6057933.1"/>
    <property type="molecule type" value="Genomic_DNA"/>
</dbReference>
<protein>
    <submittedName>
        <fullName evidence="2">Sulfotransferase</fullName>
    </submittedName>
</protein>
<keyword evidence="3" id="KW-1185">Reference proteome</keyword>
<proteinExistence type="predicted"/>
<sequence>MNRILIVGCPRSGTTLLQSMICSAPMVCGYTESHIFRINEKDKKQRLSDFFDENDIPPSISSGFVLKDGKVDAEKFFSILDEDSRRKGCDSWVEKTPDHLFALNEIINSTDTNLSIIHIVRKPGETIESMYQAAKQWGKPRSKFVHGLKWLKSIFTHMRYMNVNSHHFIFFEDISNPEDMDESLNMLLSKIGVASKFDESRRKNVAATLISRGESWKNNNMKNVKKYSQLGNLPLLLSFYYALLNVFYLFIKSKVRKG</sequence>
<evidence type="ECO:0000256" key="1">
    <source>
        <dbReference type="SAM" id="Phobius"/>
    </source>
</evidence>
<dbReference type="Pfam" id="PF13469">
    <property type="entry name" value="Sulfotransfer_3"/>
    <property type="match status" value="1"/>
</dbReference>
<keyword evidence="1" id="KW-0812">Transmembrane</keyword>
<keyword evidence="1" id="KW-1133">Transmembrane helix</keyword>
<accession>A0ABS0BVS8</accession>
<evidence type="ECO:0000313" key="2">
    <source>
        <dbReference type="EMBL" id="MBF6057933.1"/>
    </source>
</evidence>
<dbReference type="InterPro" id="IPR027417">
    <property type="entry name" value="P-loop_NTPase"/>
</dbReference>
<evidence type="ECO:0000313" key="3">
    <source>
        <dbReference type="Proteomes" id="UP001193680"/>
    </source>
</evidence>